<dbReference type="Pfam" id="PF20586">
    <property type="entry name" value="DUF6788"/>
    <property type="match status" value="1"/>
</dbReference>
<dbReference type="EMBL" id="MFYX01000149">
    <property type="protein sequence ID" value="OGK00313.1"/>
    <property type="molecule type" value="Genomic_DNA"/>
</dbReference>
<gene>
    <name evidence="2" type="ORF">A2519_10985</name>
</gene>
<dbReference type="InterPro" id="IPR046738">
    <property type="entry name" value="DUF6788"/>
</dbReference>
<evidence type="ECO:0000313" key="3">
    <source>
        <dbReference type="Proteomes" id="UP000179243"/>
    </source>
</evidence>
<sequence length="106" mass="11832">MSGSLDRVQLLLDQLAQLGPMLPGTISTQWNVCGKAGCRCKDPHKPRKHGPYYQLSYTLGGKSSTAFVPAAKQRQVRSYIAATKRFRALQVRLLQEYVALLRQGEI</sequence>
<reference evidence="2 3" key="1">
    <citation type="journal article" date="2016" name="Nat. Commun.">
        <title>Thousands of microbial genomes shed light on interconnected biogeochemical processes in an aquifer system.</title>
        <authorList>
            <person name="Anantharaman K."/>
            <person name="Brown C.T."/>
            <person name="Hug L.A."/>
            <person name="Sharon I."/>
            <person name="Castelle C.J."/>
            <person name="Probst A.J."/>
            <person name="Thomas B.C."/>
            <person name="Singh A."/>
            <person name="Wilkins M.J."/>
            <person name="Karaoz U."/>
            <person name="Brodie E.L."/>
            <person name="Williams K.H."/>
            <person name="Hubbard S.S."/>
            <person name="Banfield J.F."/>
        </authorList>
    </citation>
    <scope>NUCLEOTIDE SEQUENCE [LARGE SCALE GENOMIC DNA]</scope>
</reference>
<comment type="caution">
    <text evidence="2">The sequence shown here is derived from an EMBL/GenBank/DDBJ whole genome shotgun (WGS) entry which is preliminary data.</text>
</comment>
<evidence type="ECO:0000259" key="1">
    <source>
        <dbReference type="Pfam" id="PF20586"/>
    </source>
</evidence>
<protein>
    <recommendedName>
        <fullName evidence="1">DUF6788 domain-containing protein</fullName>
    </recommendedName>
</protein>
<organism evidence="2 3">
    <name type="scientific">Candidatus Raymondbacteria bacterium RIFOXYD12_FULL_49_13</name>
    <dbReference type="NCBI Taxonomy" id="1817890"/>
    <lineage>
        <taxon>Bacteria</taxon>
        <taxon>Raymondiibacteriota</taxon>
    </lineage>
</organism>
<dbReference type="AlphaFoldDB" id="A0A1F7F171"/>
<accession>A0A1F7F171</accession>
<dbReference type="Proteomes" id="UP000179243">
    <property type="component" value="Unassembled WGS sequence"/>
</dbReference>
<proteinExistence type="predicted"/>
<feature type="domain" description="DUF6788" evidence="1">
    <location>
        <begin position="6"/>
        <end position="77"/>
    </location>
</feature>
<name>A0A1F7F171_UNCRA</name>
<evidence type="ECO:0000313" key="2">
    <source>
        <dbReference type="EMBL" id="OGK00313.1"/>
    </source>
</evidence>